<proteinExistence type="predicted"/>
<sequence length="205" mass="21979">MAQKLELIRGGGGSIKIGATGTVATLMTRELDSMKQPSPQTPTTRPVRTTIPVSVDCGTSSSTPRRPKARKSSDEASSSNVRTPKGHNARGTHQLPNFASDNARTPKGHNAKSTHQLPMLGSDNLPNVASDNARTPKGHNAKSTHQLPMLGSDNVSLQGTPKREKRMNIVDIVDVKCGNPDRAWANPITSRLKKLGFSKLNESIC</sequence>
<name>A0A817AYB3_BRANA</name>
<feature type="compositionally biased region" description="Polar residues" evidence="1">
    <location>
        <begin position="124"/>
        <end position="133"/>
    </location>
</feature>
<protein>
    <submittedName>
        <fullName evidence="2">(rape) hypothetical protein</fullName>
    </submittedName>
</protein>
<evidence type="ECO:0000256" key="1">
    <source>
        <dbReference type="SAM" id="MobiDB-lite"/>
    </source>
</evidence>
<reference evidence="2" key="1">
    <citation type="submission" date="2021-01" db="EMBL/GenBank/DDBJ databases">
        <authorList>
            <consortium name="Genoscope - CEA"/>
            <person name="William W."/>
        </authorList>
    </citation>
    <scope>NUCLEOTIDE SEQUENCE</scope>
</reference>
<gene>
    <name evidence="2" type="ORF">DARMORV10_A10P12180.1</name>
</gene>
<dbReference type="PANTHER" id="PTHR36405:SF1">
    <property type="entry name" value="OS07G0520600 PROTEIN"/>
    <property type="match status" value="1"/>
</dbReference>
<dbReference type="EMBL" id="HG994364">
    <property type="protein sequence ID" value="CAF2327148.1"/>
    <property type="molecule type" value="Genomic_DNA"/>
</dbReference>
<dbReference type="AlphaFoldDB" id="A0A817AYB3"/>
<organism evidence="2">
    <name type="scientific">Brassica napus</name>
    <name type="common">Rape</name>
    <dbReference type="NCBI Taxonomy" id="3708"/>
    <lineage>
        <taxon>Eukaryota</taxon>
        <taxon>Viridiplantae</taxon>
        <taxon>Streptophyta</taxon>
        <taxon>Embryophyta</taxon>
        <taxon>Tracheophyta</taxon>
        <taxon>Spermatophyta</taxon>
        <taxon>Magnoliopsida</taxon>
        <taxon>eudicotyledons</taxon>
        <taxon>Gunneridae</taxon>
        <taxon>Pentapetalae</taxon>
        <taxon>rosids</taxon>
        <taxon>malvids</taxon>
        <taxon>Brassicales</taxon>
        <taxon>Brassicaceae</taxon>
        <taxon>Brassiceae</taxon>
        <taxon>Brassica</taxon>
    </lineage>
</organism>
<accession>A0A817AYB3</accession>
<dbReference type="Proteomes" id="UP001295469">
    <property type="component" value="Chromosome A10"/>
</dbReference>
<feature type="compositionally biased region" description="Polar residues" evidence="1">
    <location>
        <begin position="94"/>
        <end position="103"/>
    </location>
</feature>
<dbReference type="PANTHER" id="PTHR36405">
    <property type="entry name" value="BNAA10G09140D PROTEIN"/>
    <property type="match status" value="1"/>
</dbReference>
<feature type="compositionally biased region" description="Low complexity" evidence="1">
    <location>
        <begin position="36"/>
        <end position="54"/>
    </location>
</feature>
<evidence type="ECO:0000313" key="2">
    <source>
        <dbReference type="EMBL" id="CAF2327148.1"/>
    </source>
</evidence>
<feature type="region of interest" description="Disordered" evidence="1">
    <location>
        <begin position="30"/>
        <end position="163"/>
    </location>
</feature>